<dbReference type="EMBL" id="LNQP01000001">
    <property type="protein sequence ID" value="KSU89834.1"/>
    <property type="molecule type" value="Genomic_DNA"/>
</dbReference>
<gene>
    <name evidence="1" type="ORF">AS180_00245</name>
</gene>
<sequence length="101" mass="11612">MTFEQMLKDALEEALAPIKRDIEELKSASSLSKYGPVLTVTELMDFLKIGRTKATELVSRPDFPVIRACGIKVPTHLLMEWIEQNTEWVQHNTKYFNQAVM</sequence>
<name>A0A0V8JS68_9BACI</name>
<proteinExistence type="predicted"/>
<evidence type="ECO:0008006" key="3">
    <source>
        <dbReference type="Google" id="ProtNLM"/>
    </source>
</evidence>
<dbReference type="Proteomes" id="UP000053681">
    <property type="component" value="Unassembled WGS sequence"/>
</dbReference>
<dbReference type="AlphaFoldDB" id="A0A0V8JS68"/>
<organism evidence="1 2">
    <name type="scientific">Priestia veravalensis</name>
    <dbReference type="NCBI Taxonomy" id="1414648"/>
    <lineage>
        <taxon>Bacteria</taxon>
        <taxon>Bacillati</taxon>
        <taxon>Bacillota</taxon>
        <taxon>Bacilli</taxon>
        <taxon>Bacillales</taxon>
        <taxon>Bacillaceae</taxon>
        <taxon>Priestia</taxon>
    </lineage>
</organism>
<comment type="caution">
    <text evidence="1">The sequence shown here is derived from an EMBL/GenBank/DDBJ whole genome shotgun (WGS) entry which is preliminary data.</text>
</comment>
<keyword evidence="2" id="KW-1185">Reference proteome</keyword>
<evidence type="ECO:0000313" key="1">
    <source>
        <dbReference type="EMBL" id="KSU89834.1"/>
    </source>
</evidence>
<reference evidence="1 2" key="1">
    <citation type="submission" date="2015-11" db="EMBL/GenBank/DDBJ databases">
        <title>Bacillus caseinolyticus sp nov.</title>
        <authorList>
            <person name="Dastager S.G."/>
            <person name="Mawlankar R."/>
        </authorList>
    </citation>
    <scope>NUCLEOTIDE SEQUENCE [LARGE SCALE GENOMIC DNA]</scope>
    <source>
        <strain evidence="1 2">SGD-V-76</strain>
    </source>
</reference>
<accession>A0A0V8JS68</accession>
<evidence type="ECO:0000313" key="2">
    <source>
        <dbReference type="Proteomes" id="UP000053681"/>
    </source>
</evidence>
<protein>
    <recommendedName>
        <fullName evidence="3">Helix-turn-helix domain-containing protein</fullName>
    </recommendedName>
</protein>